<feature type="domain" description="Plasmid pRiA4b Orf3-like" evidence="1">
    <location>
        <begin position="2"/>
        <end position="145"/>
    </location>
</feature>
<dbReference type="Proteomes" id="UP001197974">
    <property type="component" value="Chromosome"/>
</dbReference>
<evidence type="ECO:0000313" key="3">
    <source>
        <dbReference type="Proteomes" id="UP001197974"/>
    </source>
</evidence>
<proteinExistence type="predicted"/>
<dbReference type="EMBL" id="CP129013">
    <property type="protein sequence ID" value="WLR41542.1"/>
    <property type="molecule type" value="Genomic_DNA"/>
</dbReference>
<dbReference type="PANTHER" id="PTHR41878:SF1">
    <property type="entry name" value="TNPR PROTEIN"/>
    <property type="match status" value="1"/>
</dbReference>
<accession>A0ABY9JQ69</accession>
<dbReference type="RefSeq" id="WP_226541854.1">
    <property type="nucleotide sequence ID" value="NZ_CP129013.1"/>
</dbReference>
<reference evidence="2 3" key="1">
    <citation type="submission" date="2023-06" db="EMBL/GenBank/DDBJ databases">
        <title>Five Gram-positive bacteria isolated from mangrove sediments in Shenzhen, Guangdong, China.</title>
        <authorList>
            <person name="Yu S."/>
            <person name="Zheng W."/>
            <person name="Huang Y."/>
        </authorList>
    </citation>
    <scope>NUCLEOTIDE SEQUENCE [LARGE SCALE GENOMIC DNA]</scope>
    <source>
        <strain evidence="2 3">SaN35-3</strain>
    </source>
</reference>
<dbReference type="Gene3D" id="3.10.290.30">
    <property type="entry name" value="MM3350-like"/>
    <property type="match status" value="1"/>
</dbReference>
<gene>
    <name evidence="2" type="ORF">LC087_11655</name>
</gene>
<dbReference type="InterPro" id="IPR012912">
    <property type="entry name" value="Plasmid_pRiA4b_Orf3-like"/>
</dbReference>
<protein>
    <submittedName>
        <fullName evidence="2">Plasmid pRiA4b ORF-3 family protein</fullName>
    </submittedName>
</protein>
<organism evidence="2 3">
    <name type="scientific">Bacillus carboniphilus</name>
    <dbReference type="NCBI Taxonomy" id="86663"/>
    <lineage>
        <taxon>Bacteria</taxon>
        <taxon>Bacillati</taxon>
        <taxon>Bacillota</taxon>
        <taxon>Bacilli</taxon>
        <taxon>Bacillales</taxon>
        <taxon>Bacillaceae</taxon>
        <taxon>Bacillus</taxon>
    </lineage>
</organism>
<dbReference type="Pfam" id="PF07929">
    <property type="entry name" value="PRiA4_ORF3"/>
    <property type="match status" value="1"/>
</dbReference>
<name>A0ABY9JQ69_9BACI</name>
<evidence type="ECO:0000259" key="1">
    <source>
        <dbReference type="Pfam" id="PF07929"/>
    </source>
</evidence>
<sequence>MILQLKVTLKYMKPPVWRRIQMDENMTFYDLHKILQIAFNWDDYHLHGFEIKKTNGEILRRKVLVEPDNPDDFMAKLMGASFDEQEEKIGKWLVEEKDKCIYTYDFGDDWEHEIVVEKKLPAQINTSYPHCVKAMRVAPEEDSRGDFMNIEEVATKELTAQINQQLARLHNTNKETKAK</sequence>
<evidence type="ECO:0000313" key="2">
    <source>
        <dbReference type="EMBL" id="WLR41542.1"/>
    </source>
</evidence>
<dbReference type="InterPro" id="IPR024047">
    <property type="entry name" value="MM3350-like_sf"/>
</dbReference>
<dbReference type="PANTHER" id="PTHR41878">
    <property type="entry name" value="LEXA REPRESSOR-RELATED"/>
    <property type="match status" value="1"/>
</dbReference>
<dbReference type="SUPFAM" id="SSF159941">
    <property type="entry name" value="MM3350-like"/>
    <property type="match status" value="1"/>
</dbReference>
<keyword evidence="3" id="KW-1185">Reference proteome</keyword>